<dbReference type="AlphaFoldDB" id="A0A8D0GXV8"/>
<keyword evidence="1" id="KW-0175">Coiled coil</keyword>
<dbReference type="OMA" id="KDQALMR"/>
<name>A0A8D0GXV8_SPHPU</name>
<sequence>NIEKYLNNLRCFQEEDVVEARKREEASDKRLQQLQSSIKQLETRLRVAAQDAEQLRKERTGLETQIRDLQTKCVELEEEKYDAIVNVRDSMQLLEEANLQKNQGIHL</sequence>
<evidence type="ECO:0000313" key="2">
    <source>
        <dbReference type="Ensembl" id="ENSSPUP00000015517.1"/>
    </source>
</evidence>
<evidence type="ECO:0000313" key="3">
    <source>
        <dbReference type="Proteomes" id="UP000694392"/>
    </source>
</evidence>
<dbReference type="GO" id="GO:0045162">
    <property type="term" value="P:clustering of voltage-gated sodium channels"/>
    <property type="evidence" value="ECO:0007669"/>
    <property type="project" value="InterPro"/>
</dbReference>
<dbReference type="Proteomes" id="UP000694392">
    <property type="component" value="Unplaced"/>
</dbReference>
<reference evidence="2" key="1">
    <citation type="submission" date="2025-08" db="UniProtKB">
        <authorList>
            <consortium name="Ensembl"/>
        </authorList>
    </citation>
    <scope>IDENTIFICATION</scope>
</reference>
<proteinExistence type="predicted"/>
<dbReference type="GO" id="GO:0060271">
    <property type="term" value="P:cilium assembly"/>
    <property type="evidence" value="ECO:0007669"/>
    <property type="project" value="TreeGrafter"/>
</dbReference>
<dbReference type="PANTHER" id="PTHR35970:SF1">
    <property type="entry name" value="SODIUM CHANNEL AND CLATHRIN LINKER 1"/>
    <property type="match status" value="1"/>
</dbReference>
<reference evidence="2" key="2">
    <citation type="submission" date="2025-09" db="UniProtKB">
        <authorList>
            <consortium name="Ensembl"/>
        </authorList>
    </citation>
    <scope>IDENTIFICATION</scope>
</reference>
<accession>A0A8D0GXV8</accession>
<dbReference type="Ensembl" id="ENSSPUT00000016550.1">
    <property type="protein sequence ID" value="ENSSPUP00000015517.1"/>
    <property type="gene ID" value="ENSSPUG00000011988.1"/>
</dbReference>
<protein>
    <submittedName>
        <fullName evidence="2">Uncharacterized protein</fullName>
    </submittedName>
</protein>
<dbReference type="Gene3D" id="1.20.5.340">
    <property type="match status" value="1"/>
</dbReference>
<dbReference type="InterPro" id="IPR038911">
    <property type="entry name" value="SCLT1"/>
</dbReference>
<organism evidence="2 3">
    <name type="scientific">Sphenodon punctatus</name>
    <name type="common">Tuatara</name>
    <name type="synonym">Hatteria punctata</name>
    <dbReference type="NCBI Taxonomy" id="8508"/>
    <lineage>
        <taxon>Eukaryota</taxon>
        <taxon>Metazoa</taxon>
        <taxon>Chordata</taxon>
        <taxon>Craniata</taxon>
        <taxon>Vertebrata</taxon>
        <taxon>Euteleostomi</taxon>
        <taxon>Lepidosauria</taxon>
        <taxon>Sphenodontia</taxon>
        <taxon>Sphenodontidae</taxon>
        <taxon>Sphenodon</taxon>
    </lineage>
</organism>
<dbReference type="PANTHER" id="PTHR35970">
    <property type="entry name" value="SODIUM CHANNEL AND CLATHRIN LINKER 1"/>
    <property type="match status" value="1"/>
</dbReference>
<dbReference type="GO" id="GO:0005814">
    <property type="term" value="C:centriole"/>
    <property type="evidence" value="ECO:0007669"/>
    <property type="project" value="TreeGrafter"/>
</dbReference>
<keyword evidence="3" id="KW-1185">Reference proteome</keyword>
<evidence type="ECO:0000256" key="1">
    <source>
        <dbReference type="SAM" id="Coils"/>
    </source>
</evidence>
<feature type="coiled-coil region" evidence="1">
    <location>
        <begin position="24"/>
        <end position="79"/>
    </location>
</feature>